<dbReference type="EC" id="3.1.26.5" evidence="1 2"/>
<dbReference type="PANTHER" id="PTHR33992:SF1">
    <property type="entry name" value="RIBONUCLEASE P PROTEIN COMPONENT"/>
    <property type="match status" value="1"/>
</dbReference>
<dbReference type="RefSeq" id="WP_217064504.1">
    <property type="nucleotide sequence ID" value="NZ_JAHQCS010000039.1"/>
</dbReference>
<proteinExistence type="inferred from homology"/>
<keyword evidence="1" id="KW-0255">Endonuclease</keyword>
<dbReference type="NCBIfam" id="TIGR00188">
    <property type="entry name" value="rnpA"/>
    <property type="match status" value="1"/>
</dbReference>
<keyword evidence="4" id="KW-1185">Reference proteome</keyword>
<keyword evidence="1 3" id="KW-0378">Hydrolase</keyword>
<name>A0ABS6JA97_9BACI</name>
<evidence type="ECO:0000256" key="2">
    <source>
        <dbReference type="NCBIfam" id="TIGR00188"/>
    </source>
</evidence>
<sequence>MNRENRLKKNQEFQNVFQNGSSVANRQFVLYVLRIEGQDNIRIGLSVSKKLGNAVMRNRIKRLMREGIREILPSLQTNYDVIVIARKPTIMMDKLQIQKSLQHVFHRAKLLK</sequence>
<dbReference type="Proteomes" id="UP000784880">
    <property type="component" value="Unassembled WGS sequence"/>
</dbReference>
<evidence type="ECO:0000313" key="4">
    <source>
        <dbReference type="Proteomes" id="UP000784880"/>
    </source>
</evidence>
<dbReference type="InterPro" id="IPR020539">
    <property type="entry name" value="RNase_P_CS"/>
</dbReference>
<accession>A0ABS6JA97</accession>
<evidence type="ECO:0000256" key="1">
    <source>
        <dbReference type="HAMAP-Rule" id="MF_00227"/>
    </source>
</evidence>
<keyword evidence="1" id="KW-0694">RNA-binding</keyword>
<dbReference type="EMBL" id="JAHQCS010000039">
    <property type="protein sequence ID" value="MBU9710612.1"/>
    <property type="molecule type" value="Genomic_DNA"/>
</dbReference>
<dbReference type="InterPro" id="IPR000100">
    <property type="entry name" value="RNase_P"/>
</dbReference>
<reference evidence="3 4" key="1">
    <citation type="submission" date="2021-06" db="EMBL/GenBank/DDBJ databases">
        <title>Bacillus sp. RD4P76, an endophyte from a halophyte.</title>
        <authorList>
            <person name="Sun J.-Q."/>
        </authorList>
    </citation>
    <scope>NUCLEOTIDE SEQUENCE [LARGE SCALE GENOMIC DNA]</scope>
    <source>
        <strain evidence="3 4">CGMCC 1.15917</strain>
    </source>
</reference>
<dbReference type="PANTHER" id="PTHR33992">
    <property type="entry name" value="RIBONUCLEASE P PROTEIN COMPONENT"/>
    <property type="match status" value="1"/>
</dbReference>
<comment type="subunit">
    <text evidence="1">Consists of a catalytic RNA component (M1 or rnpB) and a protein subunit.</text>
</comment>
<dbReference type="GO" id="GO:0004526">
    <property type="term" value="F:ribonuclease P activity"/>
    <property type="evidence" value="ECO:0007669"/>
    <property type="project" value="UniProtKB-EC"/>
</dbReference>
<comment type="function">
    <text evidence="1">RNaseP catalyzes the removal of the 5'-leader sequence from pre-tRNA to produce the mature 5'-terminus. It can also cleave other RNA substrates such as 4.5S RNA. The protein component plays an auxiliary but essential role in vivo by binding to the 5'-leader sequence and broadening the substrate specificity of the ribozyme.</text>
</comment>
<dbReference type="Pfam" id="PF00825">
    <property type="entry name" value="Ribonuclease_P"/>
    <property type="match status" value="1"/>
</dbReference>
<keyword evidence="1" id="KW-0819">tRNA processing</keyword>
<dbReference type="HAMAP" id="MF_00227">
    <property type="entry name" value="RNase_P"/>
    <property type="match status" value="1"/>
</dbReference>
<comment type="catalytic activity">
    <reaction evidence="1">
        <text>Endonucleolytic cleavage of RNA, removing 5'-extranucleotides from tRNA precursor.</text>
        <dbReference type="EC" id="3.1.26.5"/>
    </reaction>
</comment>
<comment type="similarity">
    <text evidence="1">Belongs to the RnpA family.</text>
</comment>
<dbReference type="PROSITE" id="PS00648">
    <property type="entry name" value="RIBONUCLEASE_P"/>
    <property type="match status" value="1"/>
</dbReference>
<organism evidence="3 4">
    <name type="scientific">Evansella tamaricis</name>
    <dbReference type="NCBI Taxonomy" id="2069301"/>
    <lineage>
        <taxon>Bacteria</taxon>
        <taxon>Bacillati</taxon>
        <taxon>Bacillota</taxon>
        <taxon>Bacilli</taxon>
        <taxon>Bacillales</taxon>
        <taxon>Bacillaceae</taxon>
        <taxon>Evansella</taxon>
    </lineage>
</organism>
<comment type="caution">
    <text evidence="3">The sequence shown here is derived from an EMBL/GenBank/DDBJ whole genome shotgun (WGS) entry which is preliminary data.</text>
</comment>
<evidence type="ECO:0000313" key="3">
    <source>
        <dbReference type="EMBL" id="MBU9710612.1"/>
    </source>
</evidence>
<gene>
    <name evidence="1 3" type="primary">rnpA</name>
    <name evidence="3" type="ORF">KS419_02495</name>
</gene>
<keyword evidence="1" id="KW-0540">Nuclease</keyword>
<protein>
    <recommendedName>
        <fullName evidence="1 2">Ribonuclease P protein component</fullName>
        <shortName evidence="1">RNase P protein</shortName>
        <shortName evidence="1">RNaseP protein</shortName>
        <ecNumber evidence="1 2">3.1.26.5</ecNumber>
    </recommendedName>
    <alternativeName>
        <fullName evidence="1">Protein C5</fullName>
    </alternativeName>
</protein>